<accession>A0ABW5Q0Q9</accession>
<evidence type="ECO:0000313" key="7">
    <source>
        <dbReference type="Proteomes" id="UP001597451"/>
    </source>
</evidence>
<dbReference type="PANTHER" id="PTHR30514:SF18">
    <property type="entry name" value="RPIR-FAMILY TRANSCRIPTIONAL REGULATOR"/>
    <property type="match status" value="1"/>
</dbReference>
<dbReference type="PROSITE" id="PS51464">
    <property type="entry name" value="SIS"/>
    <property type="match status" value="1"/>
</dbReference>
<dbReference type="InterPro" id="IPR036388">
    <property type="entry name" value="WH-like_DNA-bd_sf"/>
</dbReference>
<dbReference type="Pfam" id="PF01380">
    <property type="entry name" value="SIS"/>
    <property type="match status" value="1"/>
</dbReference>
<proteinExistence type="predicted"/>
<keyword evidence="7" id="KW-1185">Reference proteome</keyword>
<evidence type="ECO:0000313" key="6">
    <source>
        <dbReference type="EMBL" id="MFD2628892.1"/>
    </source>
</evidence>
<evidence type="ECO:0000259" key="5">
    <source>
        <dbReference type="PROSITE" id="PS51464"/>
    </source>
</evidence>
<dbReference type="RefSeq" id="WP_379561650.1">
    <property type="nucleotide sequence ID" value="NZ_JBHUMX010000023.1"/>
</dbReference>
<dbReference type="InterPro" id="IPR001347">
    <property type="entry name" value="SIS_dom"/>
</dbReference>
<feature type="domain" description="HTH rpiR-type" evidence="4">
    <location>
        <begin position="3"/>
        <end position="79"/>
    </location>
</feature>
<comment type="caution">
    <text evidence="6">The sequence shown here is derived from an EMBL/GenBank/DDBJ whole genome shotgun (WGS) entry which is preliminary data.</text>
</comment>
<protein>
    <submittedName>
        <fullName evidence="6">MurR/RpiR family transcriptional regulator</fullName>
    </submittedName>
</protein>
<dbReference type="InterPro" id="IPR047640">
    <property type="entry name" value="RpiR-like"/>
</dbReference>
<evidence type="ECO:0000259" key="4">
    <source>
        <dbReference type="PROSITE" id="PS51071"/>
    </source>
</evidence>
<dbReference type="CDD" id="cd05013">
    <property type="entry name" value="SIS_RpiR"/>
    <property type="match status" value="1"/>
</dbReference>
<dbReference type="Gene3D" id="3.40.50.10490">
    <property type="entry name" value="Glucose-6-phosphate isomerase like protein, domain 1"/>
    <property type="match status" value="1"/>
</dbReference>
<dbReference type="PROSITE" id="PS51071">
    <property type="entry name" value="HTH_RPIR"/>
    <property type="match status" value="1"/>
</dbReference>
<organism evidence="6 7">
    <name type="scientific">Oceanobacillus kapialis</name>
    <dbReference type="NCBI Taxonomy" id="481353"/>
    <lineage>
        <taxon>Bacteria</taxon>
        <taxon>Bacillati</taxon>
        <taxon>Bacillota</taxon>
        <taxon>Bacilli</taxon>
        <taxon>Bacillales</taxon>
        <taxon>Bacillaceae</taxon>
        <taxon>Oceanobacillus</taxon>
    </lineage>
</organism>
<keyword evidence="2" id="KW-0238">DNA-binding</keyword>
<dbReference type="EMBL" id="JBHUMX010000023">
    <property type="protein sequence ID" value="MFD2628892.1"/>
    <property type="molecule type" value="Genomic_DNA"/>
</dbReference>
<evidence type="ECO:0000256" key="1">
    <source>
        <dbReference type="ARBA" id="ARBA00023015"/>
    </source>
</evidence>
<dbReference type="SUPFAM" id="SSF53697">
    <property type="entry name" value="SIS domain"/>
    <property type="match status" value="1"/>
</dbReference>
<feature type="domain" description="SIS" evidence="5">
    <location>
        <begin position="122"/>
        <end position="258"/>
    </location>
</feature>
<dbReference type="Gene3D" id="1.10.10.10">
    <property type="entry name" value="Winged helix-like DNA-binding domain superfamily/Winged helix DNA-binding domain"/>
    <property type="match status" value="1"/>
</dbReference>
<dbReference type="InterPro" id="IPR035472">
    <property type="entry name" value="RpiR-like_SIS"/>
</dbReference>
<dbReference type="Proteomes" id="UP001597451">
    <property type="component" value="Unassembled WGS sequence"/>
</dbReference>
<dbReference type="InterPro" id="IPR000281">
    <property type="entry name" value="HTH_RpiR"/>
</dbReference>
<dbReference type="InterPro" id="IPR046348">
    <property type="entry name" value="SIS_dom_sf"/>
</dbReference>
<dbReference type="InterPro" id="IPR009057">
    <property type="entry name" value="Homeodomain-like_sf"/>
</dbReference>
<dbReference type="Pfam" id="PF01418">
    <property type="entry name" value="HTH_6"/>
    <property type="match status" value="1"/>
</dbReference>
<dbReference type="SUPFAM" id="SSF46689">
    <property type="entry name" value="Homeodomain-like"/>
    <property type="match status" value="1"/>
</dbReference>
<sequence>MVQHYVKVTKETLPSLTKGLKKVANQLLVDPMIFAVQPAKRVGEIIGVSETMVIRFCNQIGYTGFSDLQKEVRHHLLTLNQQDSSDEELGHIQHDIFSNMKKDLGHIRNSIEGMDVNSLYKAVDLIVKSEKVLIVGYYHSFTFAHWLSFNLNYVLGNAILYRSENDAGLLDLLPKNSSIVIFSFFRYAIDTIRLAEEAKERGLKVITITDSWVSPVAEKADLVISLSINESKTLINKGPVTISLINAILSEIMKRVESRGKIQANQKYYIKDGES</sequence>
<name>A0ABW5Q0Q9_9BACI</name>
<dbReference type="PANTHER" id="PTHR30514">
    <property type="entry name" value="GLUCOKINASE"/>
    <property type="match status" value="1"/>
</dbReference>
<keyword evidence="1" id="KW-0805">Transcription regulation</keyword>
<evidence type="ECO:0000256" key="2">
    <source>
        <dbReference type="ARBA" id="ARBA00023125"/>
    </source>
</evidence>
<keyword evidence="3" id="KW-0804">Transcription</keyword>
<reference evidence="7" key="1">
    <citation type="journal article" date="2019" name="Int. J. Syst. Evol. Microbiol.">
        <title>The Global Catalogue of Microorganisms (GCM) 10K type strain sequencing project: providing services to taxonomists for standard genome sequencing and annotation.</title>
        <authorList>
            <consortium name="The Broad Institute Genomics Platform"/>
            <consortium name="The Broad Institute Genome Sequencing Center for Infectious Disease"/>
            <person name="Wu L."/>
            <person name="Ma J."/>
        </authorList>
    </citation>
    <scope>NUCLEOTIDE SEQUENCE [LARGE SCALE GENOMIC DNA]</scope>
    <source>
        <strain evidence="7">TISTR 1858</strain>
    </source>
</reference>
<gene>
    <name evidence="6" type="ORF">ACFSUN_08855</name>
</gene>
<evidence type="ECO:0000256" key="3">
    <source>
        <dbReference type="ARBA" id="ARBA00023163"/>
    </source>
</evidence>